<reference evidence="6" key="1">
    <citation type="submission" date="2016-10" db="EMBL/GenBank/DDBJ databases">
        <authorList>
            <person name="Varghese N."/>
            <person name="Submissions S."/>
        </authorList>
    </citation>
    <scope>NUCLEOTIDE SEQUENCE [LARGE SCALE GENOMIC DNA]</scope>
    <source>
        <strain evidence="6">DSM 11005</strain>
    </source>
</reference>
<evidence type="ECO:0000259" key="4">
    <source>
        <dbReference type="PROSITE" id="PS50887"/>
    </source>
</evidence>
<dbReference type="OrthoDB" id="9805474at2"/>
<keyword evidence="6" id="KW-1185">Reference proteome</keyword>
<keyword evidence="1" id="KW-1133">Transmembrane helix</keyword>
<protein>
    <submittedName>
        <fullName evidence="5">Periplasmic sensor diguanylate cyclase/phosphodiesterase</fullName>
    </submittedName>
</protein>
<evidence type="ECO:0000256" key="2">
    <source>
        <dbReference type="SAM" id="SignalP"/>
    </source>
</evidence>
<dbReference type="Pfam" id="PF00497">
    <property type="entry name" value="SBP_bac_3"/>
    <property type="match status" value="1"/>
</dbReference>
<evidence type="ECO:0000256" key="1">
    <source>
        <dbReference type="SAM" id="Phobius"/>
    </source>
</evidence>
<dbReference type="PROSITE" id="PS50887">
    <property type="entry name" value="GGDEF"/>
    <property type="match status" value="1"/>
</dbReference>
<keyword evidence="1" id="KW-0812">Transmembrane</keyword>
<dbReference type="InterPro" id="IPR043128">
    <property type="entry name" value="Rev_trsase/Diguanyl_cyclase"/>
</dbReference>
<evidence type="ECO:0000313" key="6">
    <source>
        <dbReference type="Proteomes" id="UP000198943"/>
    </source>
</evidence>
<keyword evidence="1" id="KW-0472">Membrane</keyword>
<dbReference type="InterPro" id="IPR035919">
    <property type="entry name" value="EAL_sf"/>
</dbReference>
<evidence type="ECO:0000259" key="3">
    <source>
        <dbReference type="PROSITE" id="PS50883"/>
    </source>
</evidence>
<feature type="domain" description="EAL" evidence="3">
    <location>
        <begin position="718"/>
        <end position="974"/>
    </location>
</feature>
<feature type="domain" description="GGDEF" evidence="4">
    <location>
        <begin position="584"/>
        <end position="710"/>
    </location>
</feature>
<keyword evidence="2" id="KW-0732">Signal</keyword>
<dbReference type="Gene3D" id="3.20.20.450">
    <property type="entry name" value="EAL domain"/>
    <property type="match status" value="1"/>
</dbReference>
<feature type="chain" id="PRO_5011597080" evidence="2">
    <location>
        <begin position="35"/>
        <end position="994"/>
    </location>
</feature>
<dbReference type="EMBL" id="FMYW01000016">
    <property type="protein sequence ID" value="SDC70820.1"/>
    <property type="molecule type" value="Genomic_DNA"/>
</dbReference>
<sequence length="994" mass="113616">MTNASPVVSKKSILSFWLCLSLLLAVLVPVSVFAAEQGKKTVRVGWYESPFNITDSYGGRSGYAYEYQQKIAAYTGWEYEYVKTSWPKLLEMLQQGEIDLLSDVSHTEERAKHMLYSALPMGEEEYYVFVSNHNKSISLDNYATFDGKRVGVNKNSVQKDLYLAWAEKYGIKTELVELTGGLRDSLQKLSRGNIDLYVGTIIKKGSDAGRAVPICKIGSTPFYFAVNQNRPDLLKELDAAMNRIQDENRYYNQQMYSKYFYNSDFGAYLTPSENDWLSHHGRIRVGYRTGFLPYCGTDAETGKLTGALQDYLEIASSRVKNAKLSFEPVPFDDVDTALDALRKGEIDCVFPVSYTDYDAEKAGILVTDPPMHAEMFAVIRKRHRKYSLKDIESVAHVKGHHYHENFLKKHFPRWKVVPVNHPAVRFQAVNSGEADCFLVTSYRLNSLAEDFSRYKLTTIATGVDMTLSFALQRDNHQLYSILNKVRNLVPDASVYSALAAYSHEEKKVSFKDYVGDNLAVVIAFIASITAILLGLLLFGTKEQKKASERQKLISAAENDKVSGLFNRGFFYEYARRFRKDYPTWNMDAIVLNIEQFHIVNELNGRAFGNNVLHCLGETIQGFLKENGGIASRVEADRFDIYCRHLEDYQALLDRFQEKVNEVSSHTSIRLRMGVMPWQEGLEAGQAFDRAWSACNMVRGCNRHLMVYNEEIRARETYNQRLLNDLRQAVENREFKVFYQPKYNIQCDPPRLASAEALIRWQHPELGLVPPCDFIPLFEGNGQISVVDKYVWEEAARQIAIWKKKYGIILPVSVNLSRVDVFDPNLGEIFEALIRDNGLTYDALKLEVTESAYTENAEELLKVMERLRSKGFEIEMDDFGSGYSSLNMLSSMPVDILKMDRGFILNIEHNPQDFRLVQLILDIARNLKLTVIAEGVETENQMLMLKNAGCDVVQGYYFSRPVPPEEFERFIIREHDEEEIQDESPGQMRPAPLVN</sequence>
<dbReference type="Proteomes" id="UP000198943">
    <property type="component" value="Unassembled WGS sequence"/>
</dbReference>
<feature type="signal peptide" evidence="2">
    <location>
        <begin position="1"/>
        <end position="34"/>
    </location>
</feature>
<dbReference type="AlphaFoldDB" id="A0A1G6NS73"/>
<dbReference type="PANTHER" id="PTHR33121">
    <property type="entry name" value="CYCLIC DI-GMP PHOSPHODIESTERASE PDEF"/>
    <property type="match status" value="1"/>
</dbReference>
<dbReference type="SMART" id="SM00267">
    <property type="entry name" value="GGDEF"/>
    <property type="match status" value="1"/>
</dbReference>
<name>A0A1G6NS73_9FIRM</name>
<gene>
    <name evidence="5" type="ORF">SAMN04487864_1165</name>
</gene>
<organism evidence="5 6">
    <name type="scientific">Succiniclasticum ruminis</name>
    <dbReference type="NCBI Taxonomy" id="40841"/>
    <lineage>
        <taxon>Bacteria</taxon>
        <taxon>Bacillati</taxon>
        <taxon>Bacillota</taxon>
        <taxon>Negativicutes</taxon>
        <taxon>Acidaminococcales</taxon>
        <taxon>Acidaminococcaceae</taxon>
        <taxon>Succiniclasticum</taxon>
    </lineage>
</organism>
<dbReference type="InterPro" id="IPR001633">
    <property type="entry name" value="EAL_dom"/>
</dbReference>
<dbReference type="Pfam" id="PF00990">
    <property type="entry name" value="GGDEF"/>
    <property type="match status" value="1"/>
</dbReference>
<dbReference type="SMART" id="SM00052">
    <property type="entry name" value="EAL"/>
    <property type="match status" value="1"/>
</dbReference>
<dbReference type="InterPro" id="IPR029787">
    <property type="entry name" value="Nucleotide_cyclase"/>
</dbReference>
<proteinExistence type="predicted"/>
<dbReference type="PANTHER" id="PTHR33121:SF70">
    <property type="entry name" value="SIGNALING PROTEIN YKOW"/>
    <property type="match status" value="1"/>
</dbReference>
<dbReference type="InterPro" id="IPR001638">
    <property type="entry name" value="Solute-binding_3/MltF_N"/>
</dbReference>
<dbReference type="InterPro" id="IPR000160">
    <property type="entry name" value="GGDEF_dom"/>
</dbReference>
<dbReference type="RefSeq" id="WP_093731016.1">
    <property type="nucleotide sequence ID" value="NZ_FMYW01000016.1"/>
</dbReference>
<dbReference type="SMART" id="SM00062">
    <property type="entry name" value="PBPb"/>
    <property type="match status" value="2"/>
</dbReference>
<feature type="transmembrane region" description="Helical" evidence="1">
    <location>
        <begin position="518"/>
        <end position="539"/>
    </location>
</feature>
<dbReference type="CDD" id="cd01948">
    <property type="entry name" value="EAL"/>
    <property type="match status" value="1"/>
</dbReference>
<dbReference type="SUPFAM" id="SSF141868">
    <property type="entry name" value="EAL domain-like"/>
    <property type="match status" value="1"/>
</dbReference>
<dbReference type="Pfam" id="PF00563">
    <property type="entry name" value="EAL"/>
    <property type="match status" value="1"/>
</dbReference>
<dbReference type="SUPFAM" id="SSF53850">
    <property type="entry name" value="Periplasmic binding protein-like II"/>
    <property type="match status" value="2"/>
</dbReference>
<dbReference type="PROSITE" id="PS50883">
    <property type="entry name" value="EAL"/>
    <property type="match status" value="1"/>
</dbReference>
<accession>A0A1G6NS73</accession>
<evidence type="ECO:0000313" key="5">
    <source>
        <dbReference type="EMBL" id="SDC70820.1"/>
    </source>
</evidence>
<dbReference type="GO" id="GO:0071111">
    <property type="term" value="F:cyclic-guanylate-specific phosphodiesterase activity"/>
    <property type="evidence" value="ECO:0007669"/>
    <property type="project" value="InterPro"/>
</dbReference>
<dbReference type="Gene3D" id="3.40.190.10">
    <property type="entry name" value="Periplasmic binding protein-like II"/>
    <property type="match status" value="4"/>
</dbReference>
<dbReference type="Gene3D" id="3.30.70.270">
    <property type="match status" value="1"/>
</dbReference>
<dbReference type="SUPFAM" id="SSF55073">
    <property type="entry name" value="Nucleotide cyclase"/>
    <property type="match status" value="1"/>
</dbReference>
<dbReference type="InterPro" id="IPR050706">
    <property type="entry name" value="Cyclic-di-GMP_PDE-like"/>
</dbReference>